<dbReference type="EMBL" id="BMYF01000001">
    <property type="protein sequence ID" value="GHB24268.1"/>
    <property type="molecule type" value="Genomic_DNA"/>
</dbReference>
<sequence>MGTELVRYELIKVEDLIFIIRGVQVMFDRDLAEMYQVETRILNQAVKRNINRFPEKFRFQLTENEIEDLRSQFVTSNSKSQFVTLKISGTQQGKNLKYLPYAFTEQGVAMLSAVLRSEKAIMVSIQIMNAFVEMRKVLAHHTGLLQRVESIETKLQLNDQHFEKIFTALEQGKPAIKQDIFFKGQIFDAYSFVIDLIKKAQSSLIIIDNYIDISILEMLSEKSNNVGVTIITPKSTPIKALDIEKFNAQYGKLEIKHSQDFHDRFLIIDHKELYRIGASLKDLGKKCFAFSVIEDKTLLKNLISKI</sequence>
<reference evidence="2" key="1">
    <citation type="journal article" date="2014" name="Int. J. Syst. Evol. Microbiol.">
        <title>Complete genome sequence of Corynebacterium casei LMG S-19264T (=DSM 44701T), isolated from a smear-ripened cheese.</title>
        <authorList>
            <consortium name="US DOE Joint Genome Institute (JGI-PGF)"/>
            <person name="Walter F."/>
            <person name="Albersmeier A."/>
            <person name="Kalinowski J."/>
            <person name="Ruckert C."/>
        </authorList>
    </citation>
    <scope>NUCLEOTIDE SEQUENCE</scope>
    <source>
        <strain evidence="2">KCTC 23224</strain>
    </source>
</reference>
<dbReference type="RefSeq" id="WP_189578386.1">
    <property type="nucleotide sequence ID" value="NZ_BMYF01000001.1"/>
</dbReference>
<evidence type="ECO:0000259" key="1">
    <source>
        <dbReference type="Pfam" id="PF10543"/>
    </source>
</evidence>
<reference evidence="2" key="2">
    <citation type="submission" date="2020-09" db="EMBL/GenBank/DDBJ databases">
        <authorList>
            <person name="Sun Q."/>
            <person name="Kim S."/>
        </authorList>
    </citation>
    <scope>NUCLEOTIDE SEQUENCE</scope>
    <source>
        <strain evidence="2">KCTC 23224</strain>
    </source>
</reference>
<dbReference type="AlphaFoldDB" id="A0A8J3CU57"/>
<feature type="domain" description="KilA-N DNA-binding" evidence="1">
    <location>
        <begin position="16"/>
        <end position="114"/>
    </location>
</feature>
<comment type="caution">
    <text evidence="2">The sequence shown here is derived from an EMBL/GenBank/DDBJ whole genome shotgun (WGS) entry which is preliminary data.</text>
</comment>
<evidence type="ECO:0000313" key="2">
    <source>
        <dbReference type="EMBL" id="GHB24268.1"/>
    </source>
</evidence>
<keyword evidence="3" id="KW-1185">Reference proteome</keyword>
<evidence type="ECO:0000313" key="3">
    <source>
        <dbReference type="Proteomes" id="UP000642809"/>
    </source>
</evidence>
<dbReference type="InterPro" id="IPR018873">
    <property type="entry name" value="KilA-N_DNA-bd_domain"/>
</dbReference>
<dbReference type="Pfam" id="PF10543">
    <property type="entry name" value="ORF6N"/>
    <property type="match status" value="1"/>
</dbReference>
<organism evidence="2 3">
    <name type="scientific">Mongoliitalea lutea</name>
    <dbReference type="NCBI Taxonomy" id="849756"/>
    <lineage>
        <taxon>Bacteria</taxon>
        <taxon>Pseudomonadati</taxon>
        <taxon>Bacteroidota</taxon>
        <taxon>Cytophagia</taxon>
        <taxon>Cytophagales</taxon>
        <taxon>Cyclobacteriaceae</taxon>
        <taxon>Mongoliitalea</taxon>
    </lineage>
</organism>
<name>A0A8J3CU57_9BACT</name>
<accession>A0A8J3CU57</accession>
<protein>
    <recommendedName>
        <fullName evidence="1">KilA-N DNA-binding domain-containing protein</fullName>
    </recommendedName>
</protein>
<proteinExistence type="predicted"/>
<dbReference type="Proteomes" id="UP000642809">
    <property type="component" value="Unassembled WGS sequence"/>
</dbReference>
<gene>
    <name evidence="2" type="ORF">GCM10008106_01250</name>
</gene>